<dbReference type="Gene3D" id="3.20.20.370">
    <property type="entry name" value="Glycoside hydrolase/deacetylase"/>
    <property type="match status" value="1"/>
</dbReference>
<sequence>MSKDLSIIMYHYVRSVANSNYPNIKGLEVDGFKRQLDYFQENNSIVSAEDVIDASYNSKKLPSNPVWLTFDDGYKDHIDYVLPELKRRGLQGSFFPPARPIIERSLLDVNAIHFILDSMTDENILISSLKEECLNHGINEKEYTKLWDSLDKNHPYDTESITFFKRLLQRELPLEIRKSIVSKLFIKFVRVTSENDFCKELYMSEADIKKLISEGMYVGSHTYN</sequence>
<dbReference type="InterPro" id="IPR002509">
    <property type="entry name" value="NODB_dom"/>
</dbReference>
<feature type="domain" description="NodB homology" evidence="3">
    <location>
        <begin position="60"/>
        <end position="99"/>
    </location>
</feature>
<dbReference type="EMBL" id="UINC01073778">
    <property type="protein sequence ID" value="SVC10418.1"/>
    <property type="molecule type" value="Genomic_DNA"/>
</dbReference>
<reference evidence="4" key="1">
    <citation type="submission" date="2018-05" db="EMBL/GenBank/DDBJ databases">
        <authorList>
            <person name="Lanie J.A."/>
            <person name="Ng W.-L."/>
            <person name="Kazmierczak K.M."/>
            <person name="Andrzejewski T.M."/>
            <person name="Davidsen T.M."/>
            <person name="Wayne K.J."/>
            <person name="Tettelin H."/>
            <person name="Glass J.I."/>
            <person name="Rusch D."/>
            <person name="Podicherti R."/>
            <person name="Tsui H.-C.T."/>
            <person name="Winkler M.E."/>
        </authorList>
    </citation>
    <scope>NUCLEOTIDE SEQUENCE</scope>
</reference>
<dbReference type="GO" id="GO:0005975">
    <property type="term" value="P:carbohydrate metabolic process"/>
    <property type="evidence" value="ECO:0007669"/>
    <property type="project" value="InterPro"/>
</dbReference>
<dbReference type="InterPro" id="IPR051398">
    <property type="entry name" value="Polysacch_Deacetylase"/>
</dbReference>
<dbReference type="PANTHER" id="PTHR34216">
    <property type="match status" value="1"/>
</dbReference>
<protein>
    <recommendedName>
        <fullName evidence="3">NodB homology domain-containing protein</fullName>
    </recommendedName>
</protein>
<proteinExistence type="predicted"/>
<dbReference type="GO" id="GO:0016810">
    <property type="term" value="F:hydrolase activity, acting on carbon-nitrogen (but not peptide) bonds"/>
    <property type="evidence" value="ECO:0007669"/>
    <property type="project" value="InterPro"/>
</dbReference>
<accession>A0A382JFC3</accession>
<comment type="subcellular location">
    <subcellularLocation>
        <location evidence="1">Secreted</location>
    </subcellularLocation>
</comment>
<keyword evidence="2" id="KW-0732">Signal</keyword>
<evidence type="ECO:0000259" key="3">
    <source>
        <dbReference type="Pfam" id="PF01522"/>
    </source>
</evidence>
<dbReference type="SUPFAM" id="SSF88713">
    <property type="entry name" value="Glycoside hydrolase/deacetylase"/>
    <property type="match status" value="1"/>
</dbReference>
<name>A0A382JFC3_9ZZZZ</name>
<evidence type="ECO:0000313" key="4">
    <source>
        <dbReference type="EMBL" id="SVC10418.1"/>
    </source>
</evidence>
<dbReference type="AlphaFoldDB" id="A0A382JFC3"/>
<evidence type="ECO:0000256" key="1">
    <source>
        <dbReference type="ARBA" id="ARBA00004613"/>
    </source>
</evidence>
<dbReference type="GO" id="GO:0005576">
    <property type="term" value="C:extracellular region"/>
    <property type="evidence" value="ECO:0007669"/>
    <property type="project" value="UniProtKB-SubCell"/>
</dbReference>
<gene>
    <name evidence="4" type="ORF">METZ01_LOCUS263272</name>
</gene>
<dbReference type="PANTHER" id="PTHR34216:SF3">
    <property type="entry name" value="POLY-BETA-1,6-N-ACETYL-D-GLUCOSAMINE N-DEACETYLASE"/>
    <property type="match status" value="1"/>
</dbReference>
<dbReference type="InterPro" id="IPR011330">
    <property type="entry name" value="Glyco_hydro/deAcase_b/a-brl"/>
</dbReference>
<evidence type="ECO:0000256" key="2">
    <source>
        <dbReference type="ARBA" id="ARBA00022729"/>
    </source>
</evidence>
<organism evidence="4">
    <name type="scientific">marine metagenome</name>
    <dbReference type="NCBI Taxonomy" id="408172"/>
    <lineage>
        <taxon>unclassified sequences</taxon>
        <taxon>metagenomes</taxon>
        <taxon>ecological metagenomes</taxon>
    </lineage>
</organism>
<feature type="non-terminal residue" evidence="4">
    <location>
        <position position="224"/>
    </location>
</feature>
<dbReference type="Pfam" id="PF01522">
    <property type="entry name" value="Polysacc_deac_1"/>
    <property type="match status" value="1"/>
</dbReference>